<proteinExistence type="predicted"/>
<dbReference type="STRING" id="1300222.I532_00705"/>
<comment type="caution">
    <text evidence="1">The sequence shown here is derived from an EMBL/GenBank/DDBJ whole genome shotgun (WGS) entry which is preliminary data.</text>
</comment>
<dbReference type="AlphaFoldDB" id="M8E474"/>
<dbReference type="Proteomes" id="UP000012081">
    <property type="component" value="Unassembled WGS sequence"/>
</dbReference>
<protein>
    <submittedName>
        <fullName evidence="1">Uncharacterized protein</fullName>
    </submittedName>
</protein>
<keyword evidence="2" id="KW-1185">Reference proteome</keyword>
<organism evidence="1 2">
    <name type="scientific">Brevibacillus borstelensis AK1</name>
    <dbReference type="NCBI Taxonomy" id="1300222"/>
    <lineage>
        <taxon>Bacteria</taxon>
        <taxon>Bacillati</taxon>
        <taxon>Bacillota</taxon>
        <taxon>Bacilli</taxon>
        <taxon>Bacillales</taxon>
        <taxon>Paenibacillaceae</taxon>
        <taxon>Brevibacillus</taxon>
    </lineage>
</organism>
<accession>M8E474</accession>
<reference evidence="1 2" key="1">
    <citation type="submission" date="2013-03" db="EMBL/GenBank/DDBJ databases">
        <title>Assembly of a new bacterial strain Brevibacillus borstelensis AK1.</title>
        <authorList>
            <person name="Rajan I."/>
            <person name="PoliReddy D."/>
            <person name="Sugumar T."/>
            <person name="Rathinam K."/>
            <person name="Alqarawi S."/>
            <person name="Khalil A.B."/>
            <person name="Sivakumar N."/>
        </authorList>
    </citation>
    <scope>NUCLEOTIDE SEQUENCE [LARGE SCALE GENOMIC DNA]</scope>
    <source>
        <strain evidence="1 2">AK1</strain>
    </source>
</reference>
<sequence length="75" mass="9080">MYETSTRKQGRHGPQQMCSWEIIWDRFLIHESAFRGHAIPFGWMSEGADKALWNLHRIFVFHFRKKALMCYNHEL</sequence>
<evidence type="ECO:0000313" key="1">
    <source>
        <dbReference type="EMBL" id="EMT54081.1"/>
    </source>
</evidence>
<name>M8E474_9BACL</name>
<gene>
    <name evidence="1" type="ORF">I532_00705</name>
</gene>
<dbReference type="EMBL" id="APBN01000001">
    <property type="protein sequence ID" value="EMT54081.1"/>
    <property type="molecule type" value="Genomic_DNA"/>
</dbReference>
<evidence type="ECO:0000313" key="2">
    <source>
        <dbReference type="Proteomes" id="UP000012081"/>
    </source>
</evidence>